<evidence type="ECO:0000256" key="2">
    <source>
        <dbReference type="PROSITE-ProRule" id="PRU00335"/>
    </source>
</evidence>
<gene>
    <name evidence="4" type="ORF">D3M95_10155</name>
</gene>
<evidence type="ECO:0000313" key="4">
    <source>
        <dbReference type="EMBL" id="RIX33583.1"/>
    </source>
</evidence>
<feature type="domain" description="HTH tetR-type" evidence="3">
    <location>
        <begin position="14"/>
        <end position="74"/>
    </location>
</feature>
<dbReference type="OrthoDB" id="4709704at2"/>
<evidence type="ECO:0000313" key="5">
    <source>
        <dbReference type="Proteomes" id="UP000285278"/>
    </source>
</evidence>
<reference evidence="4 5" key="1">
    <citation type="submission" date="2018-09" db="EMBL/GenBank/DDBJ databases">
        <title>Optimization and identification of Corynebacterium falsenii FN1-14 from fish paste.</title>
        <authorList>
            <person name="Daroonpunt R."/>
            <person name="Tanasupawat S."/>
        </authorList>
    </citation>
    <scope>NUCLEOTIDE SEQUENCE [LARGE SCALE GENOMIC DNA]</scope>
    <source>
        <strain evidence="4 5">FN1-14</strain>
    </source>
</reference>
<dbReference type="GO" id="GO:0000976">
    <property type="term" value="F:transcription cis-regulatory region binding"/>
    <property type="evidence" value="ECO:0007669"/>
    <property type="project" value="TreeGrafter"/>
</dbReference>
<keyword evidence="1 2" id="KW-0238">DNA-binding</keyword>
<proteinExistence type="predicted"/>
<accession>A0A418Q535</accession>
<dbReference type="InterPro" id="IPR001647">
    <property type="entry name" value="HTH_TetR"/>
</dbReference>
<dbReference type="PROSITE" id="PS50977">
    <property type="entry name" value="HTH_TETR_2"/>
    <property type="match status" value="1"/>
</dbReference>
<dbReference type="PANTHER" id="PTHR30055:SF226">
    <property type="entry name" value="HTH-TYPE TRANSCRIPTIONAL REGULATOR PKSA"/>
    <property type="match status" value="1"/>
</dbReference>
<dbReference type="EMBL" id="QXJK01000014">
    <property type="protein sequence ID" value="RIX33583.1"/>
    <property type="molecule type" value="Genomic_DNA"/>
</dbReference>
<name>A0A418Q535_9CORY</name>
<dbReference type="InterPro" id="IPR009057">
    <property type="entry name" value="Homeodomain-like_sf"/>
</dbReference>
<feature type="DNA-binding region" description="H-T-H motif" evidence="2">
    <location>
        <begin position="37"/>
        <end position="56"/>
    </location>
</feature>
<dbReference type="Gene3D" id="1.10.357.10">
    <property type="entry name" value="Tetracycline Repressor, domain 2"/>
    <property type="match status" value="1"/>
</dbReference>
<keyword evidence="5" id="KW-1185">Reference proteome</keyword>
<dbReference type="InterPro" id="IPR050109">
    <property type="entry name" value="HTH-type_TetR-like_transc_reg"/>
</dbReference>
<dbReference type="AlphaFoldDB" id="A0A418Q535"/>
<dbReference type="GO" id="GO:0003700">
    <property type="term" value="F:DNA-binding transcription factor activity"/>
    <property type="evidence" value="ECO:0007669"/>
    <property type="project" value="TreeGrafter"/>
</dbReference>
<organism evidence="4 5">
    <name type="scientific">Corynebacterium falsenii</name>
    <dbReference type="NCBI Taxonomy" id="108486"/>
    <lineage>
        <taxon>Bacteria</taxon>
        <taxon>Bacillati</taxon>
        <taxon>Actinomycetota</taxon>
        <taxon>Actinomycetes</taxon>
        <taxon>Mycobacteriales</taxon>
        <taxon>Corynebacteriaceae</taxon>
        <taxon>Corynebacterium</taxon>
    </lineage>
</organism>
<protein>
    <submittedName>
        <fullName evidence="4">TetR/AcrR family transcriptional regulator</fullName>
    </submittedName>
</protein>
<dbReference type="Proteomes" id="UP000285278">
    <property type="component" value="Unassembled WGS sequence"/>
</dbReference>
<dbReference type="SUPFAM" id="SSF46689">
    <property type="entry name" value="Homeodomain-like"/>
    <property type="match status" value="1"/>
</dbReference>
<comment type="caution">
    <text evidence="4">The sequence shown here is derived from an EMBL/GenBank/DDBJ whole genome shotgun (WGS) entry which is preliminary data.</text>
</comment>
<evidence type="ECO:0000259" key="3">
    <source>
        <dbReference type="PROSITE" id="PS50977"/>
    </source>
</evidence>
<dbReference type="RefSeq" id="WP_119665246.1">
    <property type="nucleotide sequence ID" value="NZ_QXJK01000014.1"/>
</dbReference>
<evidence type="ECO:0000256" key="1">
    <source>
        <dbReference type="ARBA" id="ARBA00023125"/>
    </source>
</evidence>
<sequence>MPKITETTVAQHRAVQHRAVLEAAERLIVEGHGKVPTVGDIATEVGLARPSVYRYVSSQHDLMVQLLLLSTEAWNERLEREVAVAPPEPTERICAYVDATLDLFIHGSHGPLMTAAQNFPEAFAEEKVQQSHSGFKKILAEFCPGVSPMDMSLLNAAIMRAAEIASTQEDIARAKDTLHAMAQAVVRLS</sequence>
<dbReference type="PANTHER" id="PTHR30055">
    <property type="entry name" value="HTH-TYPE TRANSCRIPTIONAL REGULATOR RUTR"/>
    <property type="match status" value="1"/>
</dbReference>
<dbReference type="STRING" id="1451189.CFAL_01855"/>